<dbReference type="EMBL" id="JACCFW010000001">
    <property type="protein sequence ID" value="NYJ74337.1"/>
    <property type="molecule type" value="Genomic_DNA"/>
</dbReference>
<evidence type="ECO:0000256" key="2">
    <source>
        <dbReference type="ARBA" id="ARBA00004236"/>
    </source>
</evidence>
<accession>A0A853DCM8</accession>
<evidence type="ECO:0000259" key="13">
    <source>
        <dbReference type="PROSITE" id="PS50885"/>
    </source>
</evidence>
<keyword evidence="6 11" id="KW-0812">Transmembrane</keyword>
<dbReference type="Gene3D" id="6.10.340.10">
    <property type="match status" value="1"/>
</dbReference>
<dbReference type="InterPro" id="IPR003661">
    <property type="entry name" value="HisK_dim/P_dom"/>
</dbReference>
<dbReference type="PROSITE" id="PS50109">
    <property type="entry name" value="HIS_KIN"/>
    <property type="match status" value="1"/>
</dbReference>
<gene>
    <name evidence="14" type="ORF">HNR15_001300</name>
</gene>
<evidence type="ECO:0000259" key="12">
    <source>
        <dbReference type="PROSITE" id="PS50109"/>
    </source>
</evidence>
<dbReference type="CDD" id="cd06225">
    <property type="entry name" value="HAMP"/>
    <property type="match status" value="1"/>
</dbReference>
<dbReference type="CDD" id="cd00082">
    <property type="entry name" value="HisKA"/>
    <property type="match status" value="1"/>
</dbReference>
<evidence type="ECO:0000256" key="3">
    <source>
        <dbReference type="ARBA" id="ARBA00012438"/>
    </source>
</evidence>
<keyword evidence="9" id="KW-0902">Two-component regulatory system</keyword>
<comment type="caution">
    <text evidence="14">The sequence shown here is derived from an EMBL/GenBank/DDBJ whole genome shotgun (WGS) entry which is preliminary data.</text>
</comment>
<protein>
    <recommendedName>
        <fullName evidence="3">histidine kinase</fullName>
        <ecNumber evidence="3">2.7.13.3</ecNumber>
    </recommendedName>
</protein>
<dbReference type="InterPro" id="IPR036097">
    <property type="entry name" value="HisK_dim/P_sf"/>
</dbReference>
<keyword evidence="15" id="KW-1185">Reference proteome</keyword>
<evidence type="ECO:0000313" key="15">
    <source>
        <dbReference type="Proteomes" id="UP000571817"/>
    </source>
</evidence>
<dbReference type="InterPro" id="IPR003660">
    <property type="entry name" value="HAMP_dom"/>
</dbReference>
<keyword evidence="4" id="KW-0597">Phosphoprotein</keyword>
<dbReference type="CDD" id="cd00075">
    <property type="entry name" value="HATPase"/>
    <property type="match status" value="1"/>
</dbReference>
<reference evidence="14 15" key="1">
    <citation type="submission" date="2020-07" db="EMBL/GenBank/DDBJ databases">
        <title>Sequencing the genomes of 1000 actinobacteria strains.</title>
        <authorList>
            <person name="Klenk H.-P."/>
        </authorList>
    </citation>
    <scope>NUCLEOTIDE SEQUENCE [LARGE SCALE GENOMIC DNA]</scope>
    <source>
        <strain evidence="14 15">DSM 29531</strain>
    </source>
</reference>
<dbReference type="SMART" id="SM00388">
    <property type="entry name" value="HisKA"/>
    <property type="match status" value="1"/>
</dbReference>
<comment type="subcellular location">
    <subcellularLocation>
        <location evidence="2">Cell membrane</location>
    </subcellularLocation>
</comment>
<dbReference type="PROSITE" id="PS50885">
    <property type="entry name" value="HAMP"/>
    <property type="match status" value="1"/>
</dbReference>
<evidence type="ECO:0000256" key="6">
    <source>
        <dbReference type="ARBA" id="ARBA00022692"/>
    </source>
</evidence>
<dbReference type="SMART" id="SM00387">
    <property type="entry name" value="HATPase_c"/>
    <property type="match status" value="1"/>
</dbReference>
<dbReference type="Pfam" id="PF02518">
    <property type="entry name" value="HATPase_c"/>
    <property type="match status" value="1"/>
</dbReference>
<dbReference type="Proteomes" id="UP000571817">
    <property type="component" value="Unassembled WGS sequence"/>
</dbReference>
<dbReference type="SUPFAM" id="SSF55874">
    <property type="entry name" value="ATPase domain of HSP90 chaperone/DNA topoisomerase II/histidine kinase"/>
    <property type="match status" value="1"/>
</dbReference>
<dbReference type="GO" id="GO:0005886">
    <property type="term" value="C:plasma membrane"/>
    <property type="evidence" value="ECO:0007669"/>
    <property type="project" value="UniProtKB-SubCell"/>
</dbReference>
<evidence type="ECO:0000256" key="8">
    <source>
        <dbReference type="ARBA" id="ARBA00022989"/>
    </source>
</evidence>
<dbReference type="AlphaFoldDB" id="A0A853DCM8"/>
<evidence type="ECO:0000256" key="7">
    <source>
        <dbReference type="ARBA" id="ARBA00022777"/>
    </source>
</evidence>
<evidence type="ECO:0000256" key="5">
    <source>
        <dbReference type="ARBA" id="ARBA00022679"/>
    </source>
</evidence>
<evidence type="ECO:0000256" key="10">
    <source>
        <dbReference type="ARBA" id="ARBA00023136"/>
    </source>
</evidence>
<feature type="domain" description="Histidine kinase" evidence="12">
    <location>
        <begin position="242"/>
        <end position="450"/>
    </location>
</feature>
<evidence type="ECO:0000256" key="11">
    <source>
        <dbReference type="SAM" id="Phobius"/>
    </source>
</evidence>
<dbReference type="SMART" id="SM00304">
    <property type="entry name" value="HAMP"/>
    <property type="match status" value="1"/>
</dbReference>
<dbReference type="PRINTS" id="PR00344">
    <property type="entry name" value="BCTRLSENSOR"/>
</dbReference>
<dbReference type="InterPro" id="IPR050428">
    <property type="entry name" value="TCS_sensor_his_kinase"/>
</dbReference>
<evidence type="ECO:0000313" key="14">
    <source>
        <dbReference type="EMBL" id="NYJ74337.1"/>
    </source>
</evidence>
<evidence type="ECO:0000256" key="4">
    <source>
        <dbReference type="ARBA" id="ARBA00022553"/>
    </source>
</evidence>
<dbReference type="GO" id="GO:0000155">
    <property type="term" value="F:phosphorelay sensor kinase activity"/>
    <property type="evidence" value="ECO:0007669"/>
    <property type="project" value="InterPro"/>
</dbReference>
<feature type="domain" description="HAMP" evidence="13">
    <location>
        <begin position="181"/>
        <end position="234"/>
    </location>
</feature>
<evidence type="ECO:0000256" key="9">
    <source>
        <dbReference type="ARBA" id="ARBA00023012"/>
    </source>
</evidence>
<dbReference type="Gene3D" id="3.30.565.10">
    <property type="entry name" value="Histidine kinase-like ATPase, C-terminal domain"/>
    <property type="match status" value="1"/>
</dbReference>
<feature type="transmembrane region" description="Helical" evidence="11">
    <location>
        <begin position="12"/>
        <end position="35"/>
    </location>
</feature>
<keyword evidence="10 11" id="KW-0472">Membrane</keyword>
<dbReference type="SUPFAM" id="SSF47384">
    <property type="entry name" value="Homodimeric domain of signal transducing histidine kinase"/>
    <property type="match status" value="1"/>
</dbReference>
<organism evidence="14 15">
    <name type="scientific">Allobranchiibius huperziae</name>
    <dbReference type="NCBI Taxonomy" id="1874116"/>
    <lineage>
        <taxon>Bacteria</taxon>
        <taxon>Bacillati</taxon>
        <taxon>Actinomycetota</taxon>
        <taxon>Actinomycetes</taxon>
        <taxon>Micrococcales</taxon>
        <taxon>Dermacoccaceae</taxon>
        <taxon>Allobranchiibius</taxon>
    </lineage>
</organism>
<evidence type="ECO:0000256" key="1">
    <source>
        <dbReference type="ARBA" id="ARBA00000085"/>
    </source>
</evidence>
<dbReference type="InterPro" id="IPR003594">
    <property type="entry name" value="HATPase_dom"/>
</dbReference>
<dbReference type="FunFam" id="3.30.565.10:FF:000006">
    <property type="entry name" value="Sensor histidine kinase WalK"/>
    <property type="match status" value="1"/>
</dbReference>
<dbReference type="InterPro" id="IPR005467">
    <property type="entry name" value="His_kinase_dom"/>
</dbReference>
<comment type="catalytic activity">
    <reaction evidence="1">
        <text>ATP + protein L-histidine = ADP + protein N-phospho-L-histidine.</text>
        <dbReference type="EC" id="2.7.13.3"/>
    </reaction>
</comment>
<dbReference type="Pfam" id="PF00512">
    <property type="entry name" value="HisKA"/>
    <property type="match status" value="1"/>
</dbReference>
<dbReference type="PANTHER" id="PTHR45436:SF5">
    <property type="entry name" value="SENSOR HISTIDINE KINASE TRCS"/>
    <property type="match status" value="1"/>
</dbReference>
<name>A0A853DCM8_9MICO</name>
<dbReference type="Gene3D" id="1.10.287.130">
    <property type="match status" value="1"/>
</dbReference>
<dbReference type="InterPro" id="IPR036890">
    <property type="entry name" value="HATPase_C_sf"/>
</dbReference>
<dbReference type="SUPFAM" id="SSF158472">
    <property type="entry name" value="HAMP domain-like"/>
    <property type="match status" value="1"/>
</dbReference>
<proteinExistence type="predicted"/>
<dbReference type="EC" id="2.7.13.3" evidence="3"/>
<dbReference type="Pfam" id="PF00672">
    <property type="entry name" value="HAMP"/>
    <property type="match status" value="1"/>
</dbReference>
<dbReference type="PANTHER" id="PTHR45436">
    <property type="entry name" value="SENSOR HISTIDINE KINASE YKOH"/>
    <property type="match status" value="1"/>
</dbReference>
<keyword evidence="7 14" id="KW-0418">Kinase</keyword>
<dbReference type="RefSeq" id="WP_179480142.1">
    <property type="nucleotide sequence ID" value="NZ_JACCFW010000001.1"/>
</dbReference>
<dbReference type="InterPro" id="IPR004358">
    <property type="entry name" value="Sig_transdc_His_kin-like_C"/>
</dbReference>
<keyword evidence="8 11" id="KW-1133">Transmembrane helix</keyword>
<sequence>MIRFPRGIRSRLTILAAVVTALPLLIGVLVVANLLQRSLTANLQHETQHTAAAVTSAVARSGPSGVAGTTSSVSPGTTVHVFGSDGRVVAEYPRESRWTGEVVPGDGTIVRGNKGYWLPGDLDQPLSVQARTTYGGQQFTVLVQASQEAQHEAVSEAAKLVLICIPFLVGGAAALAWVLTSRTLQPVEAIRRQAERITARNLDERLPVGPAKDEVATLATTMNEMLHRLYTAQESQQRFVADASHELRSPVATLQAALEIAATDGHRVSTENAGLMRREADRLQELIDGLLLLTRSDNRGLVLRDRDVDLDDIVFHHATRLASTTDLTVDSQLSPARLQGDPERLDQVVRNLTDNAARHARSWLQVQTVAGDDHVLLTVGDDGTGIAEEDRARVFERFVRLDESRTREVGGSGLGLAIVREIVRAHGGTVQVDRSARGGAQFTVRLPYTSATRR</sequence>
<keyword evidence="5" id="KW-0808">Transferase</keyword>